<dbReference type="NCBIfam" id="TIGR00126">
    <property type="entry name" value="deoC"/>
    <property type="match status" value="1"/>
</dbReference>
<evidence type="ECO:0000256" key="5">
    <source>
        <dbReference type="ARBA" id="ARBA00023270"/>
    </source>
</evidence>
<comment type="similarity">
    <text evidence="2">Belongs to the DeoC/FbaB aldolase family. DeoC type 2 subfamily.</text>
</comment>
<name>A0A929RVY0_9BACT</name>
<comment type="catalytic activity">
    <reaction evidence="6">
        <text>2-deoxy-D-ribose 5-phosphate = D-glyceraldehyde 3-phosphate + acetaldehyde</text>
        <dbReference type="Rhea" id="RHEA:12821"/>
        <dbReference type="ChEBI" id="CHEBI:15343"/>
        <dbReference type="ChEBI" id="CHEBI:59776"/>
        <dbReference type="ChEBI" id="CHEBI:62877"/>
        <dbReference type="EC" id="4.1.2.4"/>
    </reaction>
</comment>
<comment type="pathway">
    <text evidence="1">Carbohydrate degradation; 2-deoxy-D-ribose 1-phosphate degradation; D-glyceraldehyde 3-phosphate and acetaldehyde from 2-deoxy-alpha-D-ribose 1-phosphate: step 2/2.</text>
</comment>
<comment type="caution">
    <text evidence="8">The sequence shown here is derived from an EMBL/GenBank/DDBJ whole genome shotgun (WGS) entry which is preliminary data.</text>
</comment>
<dbReference type="GO" id="GO:0004139">
    <property type="term" value="F:deoxyribose-phosphate aldolase activity"/>
    <property type="evidence" value="ECO:0007669"/>
    <property type="project" value="UniProtKB-UniRule"/>
</dbReference>
<evidence type="ECO:0000256" key="4">
    <source>
        <dbReference type="ARBA" id="ARBA00023239"/>
    </source>
</evidence>
<keyword evidence="4 8" id="KW-0456">Lyase</keyword>
<dbReference type="GO" id="GO:0005737">
    <property type="term" value="C:cytoplasm"/>
    <property type="evidence" value="ECO:0007669"/>
    <property type="project" value="InterPro"/>
</dbReference>
<dbReference type="InterPro" id="IPR013785">
    <property type="entry name" value="Aldolase_TIM"/>
</dbReference>
<dbReference type="Gene3D" id="3.20.20.70">
    <property type="entry name" value="Aldolase class I"/>
    <property type="match status" value="1"/>
</dbReference>
<dbReference type="SMART" id="SM01133">
    <property type="entry name" value="DeoC"/>
    <property type="match status" value="1"/>
</dbReference>
<dbReference type="EMBL" id="JABZGR010000009">
    <property type="protein sequence ID" value="MBF0970250.1"/>
    <property type="molecule type" value="Genomic_DNA"/>
</dbReference>
<keyword evidence="5" id="KW-0704">Schiff base</keyword>
<proteinExistence type="inferred from homology"/>
<protein>
    <recommendedName>
        <fullName evidence="3 7">Deoxyribose-phosphate aldolase</fullName>
        <ecNumber evidence="3 7">4.1.2.4</ecNumber>
    </recommendedName>
</protein>
<dbReference type="Pfam" id="PF01791">
    <property type="entry name" value="DeoC"/>
    <property type="match status" value="1"/>
</dbReference>
<evidence type="ECO:0000256" key="3">
    <source>
        <dbReference type="ARBA" id="ARBA00012515"/>
    </source>
</evidence>
<dbReference type="InterPro" id="IPR011343">
    <property type="entry name" value="DeoC"/>
</dbReference>
<dbReference type="InterPro" id="IPR002915">
    <property type="entry name" value="DeoC/FbaB/LacD_aldolase"/>
</dbReference>
<dbReference type="PANTHER" id="PTHR10889:SF3">
    <property type="entry name" value="DEOXYRIBOSE-PHOSPHATE ALDOLASE"/>
    <property type="match status" value="1"/>
</dbReference>
<reference evidence="8" key="1">
    <citation type="submission" date="2020-04" db="EMBL/GenBank/DDBJ databases">
        <title>Deep metagenomics examines the oral microbiome during advanced dental caries in children, revealing novel taxa and co-occurrences with host molecules.</title>
        <authorList>
            <person name="Baker J.L."/>
            <person name="Morton J.T."/>
            <person name="Dinis M."/>
            <person name="Alvarez R."/>
            <person name="Tran N.C."/>
            <person name="Knight R."/>
            <person name="Edlund A."/>
        </authorList>
    </citation>
    <scope>NUCLEOTIDE SEQUENCE</scope>
    <source>
        <strain evidence="8">JCVI_34_bin.1</strain>
    </source>
</reference>
<evidence type="ECO:0000256" key="2">
    <source>
        <dbReference type="ARBA" id="ARBA00009473"/>
    </source>
</evidence>
<evidence type="ECO:0000256" key="1">
    <source>
        <dbReference type="ARBA" id="ARBA00004816"/>
    </source>
</evidence>
<gene>
    <name evidence="8" type="primary">deoC</name>
    <name evidence="8" type="ORF">HXK21_04315</name>
</gene>
<organism evidence="8 9">
    <name type="scientific">Alloprevotella tannerae</name>
    <dbReference type="NCBI Taxonomy" id="76122"/>
    <lineage>
        <taxon>Bacteria</taxon>
        <taxon>Pseudomonadati</taxon>
        <taxon>Bacteroidota</taxon>
        <taxon>Bacteroidia</taxon>
        <taxon>Bacteroidales</taxon>
        <taxon>Prevotellaceae</taxon>
        <taxon>Alloprevotella</taxon>
    </lineage>
</organism>
<evidence type="ECO:0000313" key="9">
    <source>
        <dbReference type="Proteomes" id="UP000704068"/>
    </source>
</evidence>
<evidence type="ECO:0000256" key="6">
    <source>
        <dbReference type="ARBA" id="ARBA00048791"/>
    </source>
</evidence>
<evidence type="ECO:0000256" key="7">
    <source>
        <dbReference type="NCBIfam" id="TIGR00126"/>
    </source>
</evidence>
<dbReference type="GO" id="GO:0016052">
    <property type="term" value="P:carbohydrate catabolic process"/>
    <property type="evidence" value="ECO:0007669"/>
    <property type="project" value="TreeGrafter"/>
</dbReference>
<dbReference type="PANTHER" id="PTHR10889">
    <property type="entry name" value="DEOXYRIBOSE-PHOSPHATE ALDOLASE"/>
    <property type="match status" value="1"/>
</dbReference>
<dbReference type="CDD" id="cd00959">
    <property type="entry name" value="DeoC"/>
    <property type="match status" value="1"/>
</dbReference>
<dbReference type="Proteomes" id="UP000704068">
    <property type="component" value="Unassembled WGS sequence"/>
</dbReference>
<dbReference type="SUPFAM" id="SSF51569">
    <property type="entry name" value="Aldolase"/>
    <property type="match status" value="1"/>
</dbReference>
<dbReference type="EC" id="4.1.2.4" evidence="3 7"/>
<evidence type="ECO:0000313" key="8">
    <source>
        <dbReference type="EMBL" id="MBF0970250.1"/>
    </source>
</evidence>
<dbReference type="AlphaFoldDB" id="A0A929RVY0"/>
<dbReference type="RefSeq" id="WP_296088519.1">
    <property type="nucleotide sequence ID" value="NZ_CAUSLU010000011.1"/>
</dbReference>
<sequence length="308" mass="33719">MTLHEHHHDHAHENGADKYEQAFSKYNLHLHDENVAERVKTLLASAREQYNTPEVLEFLLSTVELTTLKVTDSDESVLRMVEKYNRVAEDYPTLPHFASICVYPRFAQIVAQSLEVEGTEVASVVGAFPSSQSFIEIKTAETALAVHDGATECDMVLSVGAFLSGDYETCADEISEIKAACGEAQLKVILETGALQTAENIKRASILSMYAGADFIKTSTGKIEPCATPEAAYVMCEAIKEYHAQTGRMVGFKAAGGVSTPEDALNYYTIVRELLGEDWLKANLFRIGTSSLAPRLIKAVTGEDVGKF</sequence>
<accession>A0A929RVY0</accession>
<dbReference type="GO" id="GO:0009264">
    <property type="term" value="P:deoxyribonucleotide catabolic process"/>
    <property type="evidence" value="ECO:0007669"/>
    <property type="project" value="UniProtKB-UniRule"/>
</dbReference>